<feature type="transmembrane region" description="Helical" evidence="2">
    <location>
        <begin position="259"/>
        <end position="276"/>
    </location>
</feature>
<feature type="compositionally biased region" description="Low complexity" evidence="1">
    <location>
        <begin position="139"/>
        <end position="150"/>
    </location>
</feature>
<reference evidence="3 4" key="1">
    <citation type="submission" date="2017-10" db="EMBL/GenBank/DDBJ databases">
        <title>Sequencing the genomes of 1000 actinobacteria strains.</title>
        <authorList>
            <person name="Klenk H.-P."/>
        </authorList>
    </citation>
    <scope>NUCLEOTIDE SEQUENCE [LARGE SCALE GENOMIC DNA]</scope>
    <source>
        <strain evidence="3 4">DSM 21838</strain>
    </source>
</reference>
<dbReference type="EMBL" id="PDJI01000004">
    <property type="protein sequence ID" value="PFG38990.1"/>
    <property type="molecule type" value="Genomic_DNA"/>
</dbReference>
<feature type="transmembrane region" description="Helical" evidence="2">
    <location>
        <begin position="235"/>
        <end position="253"/>
    </location>
</feature>
<evidence type="ECO:0000313" key="3">
    <source>
        <dbReference type="EMBL" id="PFG38990.1"/>
    </source>
</evidence>
<evidence type="ECO:0000256" key="1">
    <source>
        <dbReference type="SAM" id="MobiDB-lite"/>
    </source>
</evidence>
<dbReference type="OrthoDB" id="5163898at2"/>
<protein>
    <submittedName>
        <fullName evidence="3">Uncharacterized protein</fullName>
    </submittedName>
</protein>
<feature type="transmembrane region" description="Helical" evidence="2">
    <location>
        <begin position="203"/>
        <end position="223"/>
    </location>
</feature>
<dbReference type="AlphaFoldDB" id="A0A2A9EL71"/>
<evidence type="ECO:0000313" key="4">
    <source>
        <dbReference type="Proteomes" id="UP000222106"/>
    </source>
</evidence>
<dbReference type="Proteomes" id="UP000222106">
    <property type="component" value="Unassembled WGS sequence"/>
</dbReference>
<feature type="transmembrane region" description="Helical" evidence="2">
    <location>
        <begin position="175"/>
        <end position="197"/>
    </location>
</feature>
<organism evidence="3 4">
    <name type="scientific">Georgenia soli</name>
    <dbReference type="NCBI Taxonomy" id="638953"/>
    <lineage>
        <taxon>Bacteria</taxon>
        <taxon>Bacillati</taxon>
        <taxon>Actinomycetota</taxon>
        <taxon>Actinomycetes</taxon>
        <taxon>Micrococcales</taxon>
        <taxon>Bogoriellaceae</taxon>
        <taxon>Georgenia</taxon>
    </lineage>
</organism>
<keyword evidence="2" id="KW-1133">Transmembrane helix</keyword>
<accession>A0A2A9EL71</accession>
<evidence type="ECO:0000256" key="2">
    <source>
        <dbReference type="SAM" id="Phobius"/>
    </source>
</evidence>
<keyword evidence="2" id="KW-0472">Membrane</keyword>
<comment type="caution">
    <text evidence="3">The sequence shown here is derived from an EMBL/GenBank/DDBJ whole genome shotgun (WGS) entry which is preliminary data.</text>
</comment>
<sequence>MHLPLTPPTGRPPEGDARADLASLVLARRRDAVQRLTAAAGSSSLCTLSRSGTPRPAVKYLEGTVAALSDVRRALRDRPGDAEPATTDAAARASIDEARERWLARRGRSAASSSDWQAYLDGAVDALDELVATAERYPDAAGGADSPAPGIVTPLTRSAPPREHGTRTWRPGRRAAATTVLAPPLFAALVATGGGWTPLSAPLWTALVALTSVVGAATLSTYLPLRGQGRRPNAGCTPCAAMSAVTVLGAAWLLGSAPLQPTMAAVALAAVTFGLVQRVTGAGTACAT</sequence>
<dbReference type="RefSeq" id="WP_098483168.1">
    <property type="nucleotide sequence ID" value="NZ_PDJI01000004.1"/>
</dbReference>
<keyword evidence="2" id="KW-0812">Transmembrane</keyword>
<proteinExistence type="predicted"/>
<feature type="region of interest" description="Disordered" evidence="1">
    <location>
        <begin position="138"/>
        <end position="172"/>
    </location>
</feature>
<gene>
    <name evidence="3" type="ORF">ATJ97_1484</name>
</gene>
<name>A0A2A9EL71_9MICO</name>
<keyword evidence="4" id="KW-1185">Reference proteome</keyword>